<dbReference type="GO" id="GO:0005886">
    <property type="term" value="C:plasma membrane"/>
    <property type="evidence" value="ECO:0007669"/>
    <property type="project" value="UniProtKB-SubCell"/>
</dbReference>
<keyword evidence="11" id="KW-0449">Lipoprotein</keyword>
<dbReference type="GO" id="GO:0006869">
    <property type="term" value="P:lipid transport"/>
    <property type="evidence" value="ECO:0007669"/>
    <property type="project" value="InterPro"/>
</dbReference>
<evidence type="ECO:0000313" key="15">
    <source>
        <dbReference type="EMBL" id="GMN46998.1"/>
    </source>
</evidence>
<dbReference type="PRINTS" id="PR00382">
    <property type="entry name" value="LIPIDTRNSFER"/>
</dbReference>
<accession>A0AA88A2M7</accession>
<dbReference type="AlphaFoldDB" id="A0AA88A2M7"/>
<dbReference type="SMART" id="SM00499">
    <property type="entry name" value="AAI"/>
    <property type="match status" value="1"/>
</dbReference>
<keyword evidence="9" id="KW-1015">Disulfide bond</keyword>
<feature type="chain" id="PRO_5041654235" description="Bifunctional inhibitor/plant lipid transfer protein/seed storage helical domain-containing protein" evidence="13">
    <location>
        <begin position="26"/>
        <end position="149"/>
    </location>
</feature>
<evidence type="ECO:0000256" key="1">
    <source>
        <dbReference type="ARBA" id="ARBA00003211"/>
    </source>
</evidence>
<keyword evidence="7 13" id="KW-0732">Signal</keyword>
<dbReference type="Proteomes" id="UP001187192">
    <property type="component" value="Unassembled WGS sequence"/>
</dbReference>
<feature type="signal peptide" evidence="13">
    <location>
        <begin position="1"/>
        <end position="25"/>
    </location>
</feature>
<keyword evidence="6" id="KW-0472">Membrane</keyword>
<gene>
    <name evidence="15" type="ORF">TIFTF001_016175</name>
</gene>
<evidence type="ECO:0000256" key="12">
    <source>
        <dbReference type="SAM" id="MobiDB-lite"/>
    </source>
</evidence>
<feature type="domain" description="Bifunctional inhibitor/plant lipid transfer protein/seed storage helical" evidence="14">
    <location>
        <begin position="61"/>
        <end position="139"/>
    </location>
</feature>
<name>A0AA88A2M7_FICCA</name>
<evidence type="ECO:0000256" key="10">
    <source>
        <dbReference type="ARBA" id="ARBA00023180"/>
    </source>
</evidence>
<dbReference type="GO" id="GO:0098552">
    <property type="term" value="C:side of membrane"/>
    <property type="evidence" value="ECO:0007669"/>
    <property type="project" value="UniProtKB-KW"/>
</dbReference>
<organism evidence="15 16">
    <name type="scientific">Ficus carica</name>
    <name type="common">Common fig</name>
    <dbReference type="NCBI Taxonomy" id="3494"/>
    <lineage>
        <taxon>Eukaryota</taxon>
        <taxon>Viridiplantae</taxon>
        <taxon>Streptophyta</taxon>
        <taxon>Embryophyta</taxon>
        <taxon>Tracheophyta</taxon>
        <taxon>Spermatophyta</taxon>
        <taxon>Magnoliopsida</taxon>
        <taxon>eudicotyledons</taxon>
        <taxon>Gunneridae</taxon>
        <taxon>Pentapetalae</taxon>
        <taxon>rosids</taxon>
        <taxon>fabids</taxon>
        <taxon>Rosales</taxon>
        <taxon>Moraceae</taxon>
        <taxon>Ficeae</taxon>
        <taxon>Ficus</taxon>
    </lineage>
</organism>
<dbReference type="InterPro" id="IPR016140">
    <property type="entry name" value="Bifunc_inhib/LTP/seed_store"/>
</dbReference>
<dbReference type="SUPFAM" id="SSF47699">
    <property type="entry name" value="Bifunctional inhibitor/lipid-transfer protein/seed storage 2S albumin"/>
    <property type="match status" value="1"/>
</dbReference>
<evidence type="ECO:0000256" key="4">
    <source>
        <dbReference type="ARBA" id="ARBA00022448"/>
    </source>
</evidence>
<feature type="compositionally biased region" description="Low complexity" evidence="12">
    <location>
        <begin position="32"/>
        <end position="51"/>
    </location>
</feature>
<keyword evidence="6" id="KW-0336">GPI-anchor</keyword>
<keyword evidence="10" id="KW-0325">Glycoprotein</keyword>
<comment type="caution">
    <text evidence="15">The sequence shown here is derived from an EMBL/GenBank/DDBJ whole genome shotgun (WGS) entry which is preliminary data.</text>
</comment>
<dbReference type="InterPro" id="IPR036312">
    <property type="entry name" value="Bifun_inhib/LTP/seed_sf"/>
</dbReference>
<evidence type="ECO:0000256" key="3">
    <source>
        <dbReference type="ARBA" id="ARBA00009748"/>
    </source>
</evidence>
<dbReference type="InterPro" id="IPR000528">
    <property type="entry name" value="Plant_nsLTP"/>
</dbReference>
<evidence type="ECO:0000256" key="2">
    <source>
        <dbReference type="ARBA" id="ARBA00004609"/>
    </source>
</evidence>
<dbReference type="EMBL" id="BTGU01000024">
    <property type="protein sequence ID" value="GMN46998.1"/>
    <property type="molecule type" value="Genomic_DNA"/>
</dbReference>
<dbReference type="CDD" id="cd00010">
    <property type="entry name" value="AAI_LTSS"/>
    <property type="match status" value="1"/>
</dbReference>
<comment type="similarity">
    <text evidence="3">Belongs to the plant LTP family.</text>
</comment>
<evidence type="ECO:0000259" key="14">
    <source>
        <dbReference type="SMART" id="SM00499"/>
    </source>
</evidence>
<sequence>MAKIATTIWLLVFGLWTSTLFDAQAQPAAAPSLGPSTSISSPGSGPVASGPEVAPAPGTDCLTVLLGMADCLSYVQQGSNETKPDKACCPELKSIVDTQPQCLCELLGNGDSYGYQIDFNRATKLPSVCKVDAPPVSTCARMSQIFFVL</sequence>
<evidence type="ECO:0000256" key="6">
    <source>
        <dbReference type="ARBA" id="ARBA00022622"/>
    </source>
</evidence>
<keyword evidence="16" id="KW-1185">Reference proteome</keyword>
<comment type="subcellular location">
    <subcellularLocation>
        <location evidence="2">Cell membrane</location>
        <topology evidence="2">Lipid-anchor</topology>
        <topology evidence="2">GPI-anchor</topology>
    </subcellularLocation>
</comment>
<evidence type="ECO:0000256" key="11">
    <source>
        <dbReference type="ARBA" id="ARBA00023288"/>
    </source>
</evidence>
<evidence type="ECO:0000256" key="7">
    <source>
        <dbReference type="ARBA" id="ARBA00022729"/>
    </source>
</evidence>
<keyword evidence="4" id="KW-0813">Transport</keyword>
<dbReference type="GO" id="GO:0008289">
    <property type="term" value="F:lipid binding"/>
    <property type="evidence" value="ECO:0007669"/>
    <property type="project" value="UniProtKB-KW"/>
</dbReference>
<protein>
    <recommendedName>
        <fullName evidence="14">Bifunctional inhibitor/plant lipid transfer protein/seed storage helical domain-containing protein</fullName>
    </recommendedName>
</protein>
<evidence type="ECO:0000256" key="13">
    <source>
        <dbReference type="SAM" id="SignalP"/>
    </source>
</evidence>
<keyword evidence="8" id="KW-0446">Lipid-binding</keyword>
<keyword evidence="5" id="KW-1003">Cell membrane</keyword>
<proteinExistence type="inferred from homology"/>
<dbReference type="InterPro" id="IPR043325">
    <property type="entry name" value="LTSS"/>
</dbReference>
<reference evidence="15" key="1">
    <citation type="submission" date="2023-07" db="EMBL/GenBank/DDBJ databases">
        <title>draft genome sequence of fig (Ficus carica).</title>
        <authorList>
            <person name="Takahashi T."/>
            <person name="Nishimura K."/>
        </authorList>
    </citation>
    <scope>NUCLEOTIDE SEQUENCE</scope>
</reference>
<dbReference type="FunFam" id="1.10.110.10:FF:000001">
    <property type="entry name" value="Bifunctional inhibitor/lipid-transfer protein/seed storage 2S albumin superfamily protein"/>
    <property type="match status" value="1"/>
</dbReference>
<evidence type="ECO:0000256" key="8">
    <source>
        <dbReference type="ARBA" id="ARBA00023121"/>
    </source>
</evidence>
<feature type="region of interest" description="Disordered" evidence="12">
    <location>
        <begin position="32"/>
        <end position="52"/>
    </location>
</feature>
<dbReference type="PANTHER" id="PTHR33044">
    <property type="entry name" value="BIFUNCTIONAL INHIBITOR/LIPID-TRANSFER PROTEIN/SEED STORAGE 2S ALBUMIN SUPERFAMILY PROTEIN-RELATED"/>
    <property type="match status" value="1"/>
</dbReference>
<evidence type="ECO:0000256" key="9">
    <source>
        <dbReference type="ARBA" id="ARBA00023157"/>
    </source>
</evidence>
<dbReference type="Gene3D" id="1.10.110.10">
    <property type="entry name" value="Plant lipid-transfer and hydrophobic proteins"/>
    <property type="match status" value="1"/>
</dbReference>
<dbReference type="Pfam" id="PF14368">
    <property type="entry name" value="LTP_2"/>
    <property type="match status" value="1"/>
</dbReference>
<evidence type="ECO:0000313" key="16">
    <source>
        <dbReference type="Proteomes" id="UP001187192"/>
    </source>
</evidence>
<comment type="function">
    <text evidence="1">Plant non-specific lipid-transfer proteins transfer phospholipids as well as galactolipids across membranes. May play a role in wax or cutin deposition in the cell walls of expanding epidermal cells and certain secretory tissues.</text>
</comment>
<evidence type="ECO:0000256" key="5">
    <source>
        <dbReference type="ARBA" id="ARBA00022475"/>
    </source>
</evidence>